<dbReference type="Gene3D" id="3.30.750.24">
    <property type="entry name" value="STAS domain"/>
    <property type="match status" value="1"/>
</dbReference>
<dbReference type="AlphaFoldDB" id="A0A545AEB5"/>
<dbReference type="InterPro" id="IPR036513">
    <property type="entry name" value="STAS_dom_sf"/>
</dbReference>
<dbReference type="PANTHER" id="PTHR33495">
    <property type="entry name" value="ANTI-SIGMA FACTOR ANTAGONIST TM_1081-RELATED-RELATED"/>
    <property type="match status" value="1"/>
</dbReference>
<proteinExistence type="predicted"/>
<dbReference type="RefSeq" id="WP_142709941.1">
    <property type="nucleotide sequence ID" value="NZ_VIRS01000062.1"/>
</dbReference>
<evidence type="ECO:0000313" key="2">
    <source>
        <dbReference type="EMBL" id="TQS39653.1"/>
    </source>
</evidence>
<dbReference type="Pfam" id="PF13466">
    <property type="entry name" value="STAS_2"/>
    <property type="match status" value="1"/>
</dbReference>
<dbReference type="PANTHER" id="PTHR33495:SF2">
    <property type="entry name" value="ANTI-SIGMA FACTOR ANTAGONIST TM_1081-RELATED"/>
    <property type="match status" value="1"/>
</dbReference>
<dbReference type="PROSITE" id="PS50801">
    <property type="entry name" value="STAS"/>
    <property type="match status" value="1"/>
</dbReference>
<comment type="caution">
    <text evidence="2">The sequence shown here is derived from an EMBL/GenBank/DDBJ whole genome shotgun (WGS) entry which is preliminary data.</text>
</comment>
<organism evidence="2 3">
    <name type="scientific">Cryptosporangium phraense</name>
    <dbReference type="NCBI Taxonomy" id="2593070"/>
    <lineage>
        <taxon>Bacteria</taxon>
        <taxon>Bacillati</taxon>
        <taxon>Actinomycetota</taxon>
        <taxon>Actinomycetes</taxon>
        <taxon>Cryptosporangiales</taxon>
        <taxon>Cryptosporangiaceae</taxon>
        <taxon>Cryptosporangium</taxon>
    </lineage>
</organism>
<dbReference type="CDD" id="cd07043">
    <property type="entry name" value="STAS_anti-anti-sigma_factors"/>
    <property type="match status" value="1"/>
</dbReference>
<gene>
    <name evidence="2" type="ORF">FL583_38925</name>
</gene>
<dbReference type="OrthoDB" id="4333062at2"/>
<accession>A0A545AEB5</accession>
<evidence type="ECO:0000259" key="1">
    <source>
        <dbReference type="PROSITE" id="PS50801"/>
    </source>
</evidence>
<evidence type="ECO:0000313" key="3">
    <source>
        <dbReference type="Proteomes" id="UP000317982"/>
    </source>
</evidence>
<protein>
    <submittedName>
        <fullName evidence="2">STAS domain-containing protein</fullName>
    </submittedName>
</protein>
<dbReference type="SUPFAM" id="SSF52091">
    <property type="entry name" value="SpoIIaa-like"/>
    <property type="match status" value="1"/>
</dbReference>
<dbReference type="InterPro" id="IPR058548">
    <property type="entry name" value="MlaB-like_STAS"/>
</dbReference>
<sequence length="113" mass="12242">MTEDSLTHDVHRHPDGQTVTATVAGDWTALADEALLAELHDALDEGYRNVIVDAAALTFVDSTSLGRLVGLHQEAVERGGWLRVVSPPNVVRRPMTLTGLDQVFEVTPDREAG</sequence>
<name>A0A545AEB5_9ACTN</name>
<dbReference type="GO" id="GO:0043856">
    <property type="term" value="F:anti-sigma factor antagonist activity"/>
    <property type="evidence" value="ECO:0007669"/>
    <property type="project" value="TreeGrafter"/>
</dbReference>
<dbReference type="Proteomes" id="UP000317982">
    <property type="component" value="Unassembled WGS sequence"/>
</dbReference>
<reference evidence="2 3" key="1">
    <citation type="submission" date="2019-07" db="EMBL/GenBank/DDBJ databases">
        <title>Cryptosporangium phraense sp. nov., isolated from plant litter.</title>
        <authorList>
            <person name="Suriyachadkun C."/>
        </authorList>
    </citation>
    <scope>NUCLEOTIDE SEQUENCE [LARGE SCALE GENOMIC DNA]</scope>
    <source>
        <strain evidence="2 3">A-T 5661</strain>
    </source>
</reference>
<feature type="domain" description="STAS" evidence="1">
    <location>
        <begin position="23"/>
        <end position="113"/>
    </location>
</feature>
<dbReference type="InParanoid" id="A0A545AEB5"/>
<keyword evidence="3" id="KW-1185">Reference proteome</keyword>
<dbReference type="InterPro" id="IPR002645">
    <property type="entry name" value="STAS_dom"/>
</dbReference>
<dbReference type="EMBL" id="VIRS01000062">
    <property type="protein sequence ID" value="TQS39653.1"/>
    <property type="molecule type" value="Genomic_DNA"/>
</dbReference>